<dbReference type="InterPro" id="IPR036397">
    <property type="entry name" value="RNaseH_sf"/>
</dbReference>
<dbReference type="GO" id="GO:0044547">
    <property type="term" value="F:DNA topoisomerase binding"/>
    <property type="evidence" value="ECO:0007669"/>
    <property type="project" value="TreeGrafter"/>
</dbReference>
<keyword evidence="2" id="KW-1185">Reference proteome</keyword>
<dbReference type="GO" id="GO:0000014">
    <property type="term" value="F:single-stranded DNA endodeoxyribonuclease activity"/>
    <property type="evidence" value="ECO:0007669"/>
    <property type="project" value="TreeGrafter"/>
</dbReference>
<dbReference type="GO" id="GO:0035861">
    <property type="term" value="C:site of double-strand break"/>
    <property type="evidence" value="ECO:0007669"/>
    <property type="project" value="TreeGrafter"/>
</dbReference>
<dbReference type="EMBL" id="BMAU01021234">
    <property type="protein sequence ID" value="GFY03135.1"/>
    <property type="molecule type" value="Genomic_DNA"/>
</dbReference>
<evidence type="ECO:0000313" key="1">
    <source>
        <dbReference type="EMBL" id="GFY03135.1"/>
    </source>
</evidence>
<dbReference type="AlphaFoldDB" id="A0A8X6S222"/>
<dbReference type="InterPro" id="IPR001888">
    <property type="entry name" value="Transposase_1"/>
</dbReference>
<sequence length="76" mass="9045">MTDRISICEALAKRHEIDPFLKWMVTGDEKWVTYDSVVRKRLWSNCGEAAKRVAKQGLTARKVLLYIWWDWKGIIY</sequence>
<protein>
    <submittedName>
        <fullName evidence="1">Uncharacterized protein</fullName>
    </submittedName>
</protein>
<gene>
    <name evidence="1" type="primary">NCL1_63474</name>
    <name evidence="1" type="ORF">TNCV_981401</name>
</gene>
<reference evidence="1" key="1">
    <citation type="submission" date="2020-08" db="EMBL/GenBank/DDBJ databases">
        <title>Multicomponent nature underlies the extraordinary mechanical properties of spider dragline silk.</title>
        <authorList>
            <person name="Kono N."/>
            <person name="Nakamura H."/>
            <person name="Mori M."/>
            <person name="Yoshida Y."/>
            <person name="Ohtoshi R."/>
            <person name="Malay A.D."/>
            <person name="Moran D.A.P."/>
            <person name="Tomita M."/>
            <person name="Numata K."/>
            <person name="Arakawa K."/>
        </authorList>
    </citation>
    <scope>NUCLEOTIDE SEQUENCE</scope>
</reference>
<accession>A0A8X6S222</accession>
<dbReference type="GO" id="GO:0000793">
    <property type="term" value="C:condensed chromosome"/>
    <property type="evidence" value="ECO:0007669"/>
    <property type="project" value="TreeGrafter"/>
</dbReference>
<dbReference type="Gene3D" id="3.30.420.10">
    <property type="entry name" value="Ribonuclease H-like superfamily/Ribonuclease H"/>
    <property type="match status" value="1"/>
</dbReference>
<dbReference type="PANTHER" id="PTHR46060:SF2">
    <property type="entry name" value="HISTONE-LYSINE N-METHYLTRANSFERASE SETMAR"/>
    <property type="match status" value="1"/>
</dbReference>
<dbReference type="GO" id="GO:0006303">
    <property type="term" value="P:double-strand break repair via nonhomologous end joining"/>
    <property type="evidence" value="ECO:0007669"/>
    <property type="project" value="TreeGrafter"/>
</dbReference>
<dbReference type="GO" id="GO:0046975">
    <property type="term" value="F:histone H3K36 methyltransferase activity"/>
    <property type="evidence" value="ECO:0007669"/>
    <property type="project" value="TreeGrafter"/>
</dbReference>
<dbReference type="GO" id="GO:0003697">
    <property type="term" value="F:single-stranded DNA binding"/>
    <property type="evidence" value="ECO:0007669"/>
    <property type="project" value="TreeGrafter"/>
</dbReference>
<dbReference type="GO" id="GO:0044774">
    <property type="term" value="P:mitotic DNA integrity checkpoint signaling"/>
    <property type="evidence" value="ECO:0007669"/>
    <property type="project" value="TreeGrafter"/>
</dbReference>
<dbReference type="PANTHER" id="PTHR46060">
    <property type="entry name" value="MARINER MOS1 TRANSPOSASE-LIKE PROTEIN"/>
    <property type="match status" value="1"/>
</dbReference>
<dbReference type="Pfam" id="PF01359">
    <property type="entry name" value="Transposase_1"/>
    <property type="match status" value="1"/>
</dbReference>
<dbReference type="InterPro" id="IPR052709">
    <property type="entry name" value="Transposase-MT_Hybrid"/>
</dbReference>
<dbReference type="GO" id="GO:0015074">
    <property type="term" value="P:DNA integration"/>
    <property type="evidence" value="ECO:0007669"/>
    <property type="project" value="TreeGrafter"/>
</dbReference>
<proteinExistence type="predicted"/>
<dbReference type="GO" id="GO:0003690">
    <property type="term" value="F:double-stranded DNA binding"/>
    <property type="evidence" value="ECO:0007669"/>
    <property type="project" value="TreeGrafter"/>
</dbReference>
<comment type="caution">
    <text evidence="1">The sequence shown here is derived from an EMBL/GenBank/DDBJ whole genome shotgun (WGS) entry which is preliminary data.</text>
</comment>
<dbReference type="GO" id="GO:0000729">
    <property type="term" value="P:DNA double-strand break processing"/>
    <property type="evidence" value="ECO:0007669"/>
    <property type="project" value="TreeGrafter"/>
</dbReference>
<organism evidence="1 2">
    <name type="scientific">Trichonephila clavipes</name>
    <name type="common">Golden silk orbweaver</name>
    <name type="synonym">Nephila clavipes</name>
    <dbReference type="NCBI Taxonomy" id="2585209"/>
    <lineage>
        <taxon>Eukaryota</taxon>
        <taxon>Metazoa</taxon>
        <taxon>Ecdysozoa</taxon>
        <taxon>Arthropoda</taxon>
        <taxon>Chelicerata</taxon>
        <taxon>Arachnida</taxon>
        <taxon>Araneae</taxon>
        <taxon>Araneomorphae</taxon>
        <taxon>Entelegynae</taxon>
        <taxon>Araneoidea</taxon>
        <taxon>Nephilidae</taxon>
        <taxon>Trichonephila</taxon>
    </lineage>
</organism>
<name>A0A8X6S222_TRICX</name>
<dbReference type="GO" id="GO:0005634">
    <property type="term" value="C:nucleus"/>
    <property type="evidence" value="ECO:0007669"/>
    <property type="project" value="TreeGrafter"/>
</dbReference>
<evidence type="ECO:0000313" key="2">
    <source>
        <dbReference type="Proteomes" id="UP000887159"/>
    </source>
</evidence>
<dbReference type="GO" id="GO:0031297">
    <property type="term" value="P:replication fork processing"/>
    <property type="evidence" value="ECO:0007669"/>
    <property type="project" value="TreeGrafter"/>
</dbReference>
<dbReference type="Proteomes" id="UP000887159">
    <property type="component" value="Unassembled WGS sequence"/>
</dbReference>
<dbReference type="GO" id="GO:0042800">
    <property type="term" value="F:histone H3K4 methyltransferase activity"/>
    <property type="evidence" value="ECO:0007669"/>
    <property type="project" value="TreeGrafter"/>
</dbReference>